<dbReference type="Proteomes" id="UP000276133">
    <property type="component" value="Unassembled WGS sequence"/>
</dbReference>
<evidence type="ECO:0000313" key="2">
    <source>
        <dbReference type="Proteomes" id="UP000276133"/>
    </source>
</evidence>
<keyword evidence="2" id="KW-1185">Reference proteome</keyword>
<organism evidence="1 2">
    <name type="scientific">Brachionus plicatilis</name>
    <name type="common">Marine rotifer</name>
    <name type="synonym">Brachionus muelleri</name>
    <dbReference type="NCBI Taxonomy" id="10195"/>
    <lineage>
        <taxon>Eukaryota</taxon>
        <taxon>Metazoa</taxon>
        <taxon>Spiralia</taxon>
        <taxon>Gnathifera</taxon>
        <taxon>Rotifera</taxon>
        <taxon>Eurotatoria</taxon>
        <taxon>Monogononta</taxon>
        <taxon>Pseudotrocha</taxon>
        <taxon>Ploima</taxon>
        <taxon>Brachionidae</taxon>
        <taxon>Brachionus</taxon>
    </lineage>
</organism>
<name>A0A3M7PVL0_BRAPC</name>
<evidence type="ECO:0000313" key="1">
    <source>
        <dbReference type="EMBL" id="RNA02994.1"/>
    </source>
</evidence>
<sequence>MQPSDHTSASRPWALRDAISGDMKLGVPHMVKCFSSGMLSLVARPKSAIFTFISLVSNRLDRVRSRCRMPYECSGASRPRPGWAAAGSSGTAAFRRCDTAPVLNRRSFCLRKMCTAREWMGALVDSGF</sequence>
<accession>A0A3M7PVL0</accession>
<proteinExistence type="predicted"/>
<protein>
    <submittedName>
        <fullName evidence="1">Uncharacterized protein</fullName>
    </submittedName>
</protein>
<dbReference type="AlphaFoldDB" id="A0A3M7PVL0"/>
<reference evidence="1 2" key="1">
    <citation type="journal article" date="2018" name="Sci. Rep.">
        <title>Genomic signatures of local adaptation to the degree of environmental predictability in rotifers.</title>
        <authorList>
            <person name="Franch-Gras L."/>
            <person name="Hahn C."/>
            <person name="Garcia-Roger E.M."/>
            <person name="Carmona M.J."/>
            <person name="Serra M."/>
            <person name="Gomez A."/>
        </authorList>
    </citation>
    <scope>NUCLEOTIDE SEQUENCE [LARGE SCALE GENOMIC DNA]</scope>
    <source>
        <strain evidence="1">HYR1</strain>
    </source>
</reference>
<comment type="caution">
    <text evidence="1">The sequence shown here is derived from an EMBL/GenBank/DDBJ whole genome shotgun (WGS) entry which is preliminary data.</text>
</comment>
<gene>
    <name evidence="1" type="ORF">BpHYR1_030761</name>
</gene>
<dbReference type="EMBL" id="REGN01008685">
    <property type="protein sequence ID" value="RNA02994.1"/>
    <property type="molecule type" value="Genomic_DNA"/>
</dbReference>